<reference evidence="10 11" key="1">
    <citation type="journal article" date="2016" name="Nat. Commun.">
        <title>Ectomycorrhizal ecology is imprinted in the genome of the dominant symbiotic fungus Cenococcum geophilum.</title>
        <authorList>
            <consortium name="DOE Joint Genome Institute"/>
            <person name="Peter M."/>
            <person name="Kohler A."/>
            <person name="Ohm R.A."/>
            <person name="Kuo A."/>
            <person name="Krutzmann J."/>
            <person name="Morin E."/>
            <person name="Arend M."/>
            <person name="Barry K.W."/>
            <person name="Binder M."/>
            <person name="Choi C."/>
            <person name="Clum A."/>
            <person name="Copeland A."/>
            <person name="Grisel N."/>
            <person name="Haridas S."/>
            <person name="Kipfer T."/>
            <person name="LaButti K."/>
            <person name="Lindquist E."/>
            <person name="Lipzen A."/>
            <person name="Maire R."/>
            <person name="Meier B."/>
            <person name="Mihaltcheva S."/>
            <person name="Molinier V."/>
            <person name="Murat C."/>
            <person name="Poggeler S."/>
            <person name="Quandt C.A."/>
            <person name="Sperisen C."/>
            <person name="Tritt A."/>
            <person name="Tisserant E."/>
            <person name="Crous P.W."/>
            <person name="Henrissat B."/>
            <person name="Nehls U."/>
            <person name="Egli S."/>
            <person name="Spatafora J.W."/>
            <person name="Grigoriev I.V."/>
            <person name="Martin F.M."/>
        </authorList>
    </citation>
    <scope>NUCLEOTIDE SEQUENCE [LARGE SCALE GENOMIC DNA]</scope>
    <source>
        <strain evidence="10 11">CBS 459.81</strain>
    </source>
</reference>
<dbReference type="PROSITE" id="PS50808">
    <property type="entry name" value="ZF_BED"/>
    <property type="match status" value="1"/>
</dbReference>
<keyword evidence="11" id="KW-1185">Reference proteome</keyword>
<evidence type="ECO:0000256" key="6">
    <source>
        <dbReference type="PROSITE-ProRule" id="PRU00042"/>
    </source>
</evidence>
<dbReference type="FunFam" id="3.30.160.60:FF:000354">
    <property type="entry name" value="C2H2 finger domain-containing protein"/>
    <property type="match status" value="1"/>
</dbReference>
<evidence type="ECO:0008006" key="12">
    <source>
        <dbReference type="Google" id="ProtNLM"/>
    </source>
</evidence>
<dbReference type="Gene3D" id="3.30.160.60">
    <property type="entry name" value="Classic Zinc Finger"/>
    <property type="match status" value="1"/>
</dbReference>
<sequence length="482" mass="51817">MGKKKRTHPDLQDKLDRPWCFYCERDFDDLKILISHQKAKHFKCERCGRRLNTAGGLQVHMNQVHKETLTVVENALPHRHGLEIEIFGMEGIPDEVVAQHNQRVTQQHFADLHERSIATGNPIAGYGGFGGGAGGSGHKKPKLESKEDLKKRLAEHKARKAAEKEGGATSSGNATPLDGTPGVVQSPGGGFQSVGSPSFGGAHISPPPAYGHPYGQSAYSQAPQHPYQPQPAPLLHGTTYYSPPVTHATASPQYQNPYQGYSMTSPPPLQYRGGAYHPPPHSMSTASSDMHQPPNTLPPPAGLPQRPSFAPDVNAEQSPVATSIHEPAQNEDPAAETTPAAEKAVPTKKKYKKDPAFIRLVYTDNEMSPEEKMAKLARYAFVPDHAKETVLGVSNSAVTGAVNSILAAEPTADMVDNTIDDAGLSTSLNEASGKTVPEPIEEVPTTMADEAMNDTGTVTADTLVDKNAIATAEKTRDETMEE</sequence>
<evidence type="ECO:0000313" key="11">
    <source>
        <dbReference type="Proteomes" id="UP000250266"/>
    </source>
</evidence>
<keyword evidence="4" id="KW-0862">Zinc</keyword>
<dbReference type="GO" id="GO:0003677">
    <property type="term" value="F:DNA binding"/>
    <property type="evidence" value="ECO:0007669"/>
    <property type="project" value="InterPro"/>
</dbReference>
<dbReference type="EMBL" id="KV744848">
    <property type="protein sequence ID" value="OCK83938.1"/>
    <property type="molecule type" value="Genomic_DNA"/>
</dbReference>
<dbReference type="GO" id="GO:0005634">
    <property type="term" value="C:nucleus"/>
    <property type="evidence" value="ECO:0007669"/>
    <property type="project" value="UniProtKB-SubCell"/>
</dbReference>
<proteinExistence type="predicted"/>
<evidence type="ECO:0000259" key="8">
    <source>
        <dbReference type="PROSITE" id="PS50157"/>
    </source>
</evidence>
<evidence type="ECO:0000313" key="10">
    <source>
        <dbReference type="EMBL" id="OCK83938.1"/>
    </source>
</evidence>
<gene>
    <name evidence="10" type="ORF">K432DRAFT_401558</name>
</gene>
<organism evidence="10 11">
    <name type="scientific">Lepidopterella palustris CBS 459.81</name>
    <dbReference type="NCBI Taxonomy" id="1314670"/>
    <lineage>
        <taxon>Eukaryota</taxon>
        <taxon>Fungi</taxon>
        <taxon>Dikarya</taxon>
        <taxon>Ascomycota</taxon>
        <taxon>Pezizomycotina</taxon>
        <taxon>Dothideomycetes</taxon>
        <taxon>Pleosporomycetidae</taxon>
        <taxon>Mytilinidiales</taxon>
        <taxon>Argynnaceae</taxon>
        <taxon>Lepidopterella</taxon>
    </lineage>
</organism>
<keyword evidence="3 6" id="KW-0863">Zinc-finger</keyword>
<dbReference type="Proteomes" id="UP000250266">
    <property type="component" value="Unassembled WGS sequence"/>
</dbReference>
<comment type="subcellular location">
    <subcellularLocation>
        <location evidence="1">Nucleus</location>
    </subcellularLocation>
</comment>
<dbReference type="GO" id="GO:0008270">
    <property type="term" value="F:zinc ion binding"/>
    <property type="evidence" value="ECO:0007669"/>
    <property type="project" value="UniProtKB-KW"/>
</dbReference>
<keyword evidence="2" id="KW-0479">Metal-binding</keyword>
<dbReference type="InterPro" id="IPR036236">
    <property type="entry name" value="Znf_C2H2_sf"/>
</dbReference>
<dbReference type="SUPFAM" id="SSF57667">
    <property type="entry name" value="beta-beta-alpha zinc fingers"/>
    <property type="match status" value="1"/>
</dbReference>
<dbReference type="InterPro" id="IPR013087">
    <property type="entry name" value="Znf_C2H2_type"/>
</dbReference>
<dbReference type="PROSITE" id="PS50157">
    <property type="entry name" value="ZINC_FINGER_C2H2_2"/>
    <property type="match status" value="1"/>
</dbReference>
<accession>A0A8E2EHZ8</accession>
<evidence type="ECO:0000256" key="7">
    <source>
        <dbReference type="SAM" id="MobiDB-lite"/>
    </source>
</evidence>
<evidence type="ECO:0000256" key="5">
    <source>
        <dbReference type="ARBA" id="ARBA00023242"/>
    </source>
</evidence>
<dbReference type="AlphaFoldDB" id="A0A8E2EHZ8"/>
<name>A0A8E2EHZ8_9PEZI</name>
<dbReference type="SMART" id="SM00355">
    <property type="entry name" value="ZnF_C2H2"/>
    <property type="match status" value="2"/>
</dbReference>
<feature type="compositionally biased region" description="Polar residues" evidence="7">
    <location>
        <begin position="248"/>
        <end position="264"/>
    </location>
</feature>
<evidence type="ECO:0000256" key="2">
    <source>
        <dbReference type="ARBA" id="ARBA00022723"/>
    </source>
</evidence>
<feature type="domain" description="BED-type" evidence="9">
    <location>
        <begin position="13"/>
        <end position="72"/>
    </location>
</feature>
<evidence type="ECO:0000259" key="9">
    <source>
        <dbReference type="PROSITE" id="PS50808"/>
    </source>
</evidence>
<dbReference type="InterPro" id="IPR003656">
    <property type="entry name" value="Znf_BED"/>
</dbReference>
<feature type="compositionally biased region" description="Basic and acidic residues" evidence="7">
    <location>
        <begin position="153"/>
        <end position="166"/>
    </location>
</feature>
<evidence type="ECO:0000256" key="4">
    <source>
        <dbReference type="ARBA" id="ARBA00022833"/>
    </source>
</evidence>
<dbReference type="PROSITE" id="PS00028">
    <property type="entry name" value="ZINC_FINGER_C2H2_1"/>
    <property type="match status" value="1"/>
</dbReference>
<dbReference type="OrthoDB" id="1306014at2759"/>
<feature type="compositionally biased region" description="Low complexity" evidence="7">
    <location>
        <begin position="331"/>
        <end position="344"/>
    </location>
</feature>
<feature type="region of interest" description="Disordered" evidence="7">
    <location>
        <begin position="153"/>
        <end position="347"/>
    </location>
</feature>
<keyword evidence="5" id="KW-0539">Nucleus</keyword>
<dbReference type="PANTHER" id="PTHR23215">
    <property type="entry name" value="ZINC FINGER PROTEIN 207"/>
    <property type="match status" value="1"/>
</dbReference>
<evidence type="ECO:0000256" key="1">
    <source>
        <dbReference type="ARBA" id="ARBA00004123"/>
    </source>
</evidence>
<dbReference type="PANTHER" id="PTHR23215:SF0">
    <property type="entry name" value="BUB3-INTERACTING AND GLEBS MOTIF-CONTAINING PROTEIN ZNF207"/>
    <property type="match status" value="1"/>
</dbReference>
<evidence type="ECO:0000256" key="3">
    <source>
        <dbReference type="ARBA" id="ARBA00022771"/>
    </source>
</evidence>
<dbReference type="CDD" id="cd20908">
    <property type="entry name" value="SUF4-like"/>
    <property type="match status" value="1"/>
</dbReference>
<feature type="domain" description="C2H2-type" evidence="8">
    <location>
        <begin position="42"/>
        <end position="65"/>
    </location>
</feature>
<protein>
    <recommendedName>
        <fullName evidence="12">C2H2-type domain-containing protein</fullName>
    </recommendedName>
</protein>